<organism evidence="8 9">
    <name type="scientific">Piscinibacter gummiphilus</name>
    <dbReference type="NCBI Taxonomy" id="946333"/>
    <lineage>
        <taxon>Bacteria</taxon>
        <taxon>Pseudomonadati</taxon>
        <taxon>Pseudomonadota</taxon>
        <taxon>Betaproteobacteria</taxon>
        <taxon>Burkholderiales</taxon>
        <taxon>Sphaerotilaceae</taxon>
        <taxon>Piscinibacter</taxon>
    </lineage>
</organism>
<name>A0ABZ0CWU2_9BURK</name>
<feature type="transmembrane region" description="Helical" evidence="7">
    <location>
        <begin position="187"/>
        <end position="205"/>
    </location>
</feature>
<dbReference type="InterPro" id="IPR000715">
    <property type="entry name" value="Glycosyl_transferase_4"/>
</dbReference>
<feature type="transmembrane region" description="Helical" evidence="7">
    <location>
        <begin position="309"/>
        <end position="326"/>
    </location>
</feature>
<evidence type="ECO:0000256" key="1">
    <source>
        <dbReference type="ARBA" id="ARBA00004651"/>
    </source>
</evidence>
<evidence type="ECO:0000256" key="5">
    <source>
        <dbReference type="ARBA" id="ARBA00022989"/>
    </source>
</evidence>
<evidence type="ECO:0000256" key="2">
    <source>
        <dbReference type="ARBA" id="ARBA00022475"/>
    </source>
</evidence>
<dbReference type="PANTHER" id="PTHR22926">
    <property type="entry name" value="PHOSPHO-N-ACETYLMURAMOYL-PENTAPEPTIDE-TRANSFERASE"/>
    <property type="match status" value="1"/>
</dbReference>
<dbReference type="PANTHER" id="PTHR22926:SF3">
    <property type="entry name" value="UNDECAPRENYL-PHOSPHATE ALPHA-N-ACETYLGLUCOSAMINYL 1-PHOSPHATE TRANSFERASE"/>
    <property type="match status" value="1"/>
</dbReference>
<evidence type="ECO:0000256" key="4">
    <source>
        <dbReference type="ARBA" id="ARBA00022692"/>
    </source>
</evidence>
<dbReference type="Proteomes" id="UP001303946">
    <property type="component" value="Chromosome"/>
</dbReference>
<keyword evidence="9" id="KW-1185">Reference proteome</keyword>
<sequence length="372" mass="41088">MTYLVVAFLTALVATAFILRVSIRHTKLMGDHDLEGVQKFHSRPVPRVGGIGIMVALVAGTALAQFTHAKEASSLWLLLLCSLPAFVGGIAEDLTKNVSPRRRLLTTAISAAIGIWLLGAVVSRTHVPGFEQLIVWTPFSVALTIFIVTGVANAVNIIDGFNGLASMCVLMMLLGLSYVAFQVGDTFVFTATLVVAGAILGFFVWNFPAGLIFLGDGGAYLLGFLLGELGILLVHRNPQVSPLFALLLCGYPVFETIFSIYRKRWLRGMSPGVPDGVHLHMLVYKRLMRVMLGATPDRRKTSRNSMTSPYLWVLCLLSVIPAVLWWDNSRVLGWFILAFMLMYILLYRSIVRFKTPKWLVFPRTPTSRSRAD</sequence>
<keyword evidence="5 7" id="KW-1133">Transmembrane helix</keyword>
<dbReference type="EMBL" id="CP136336">
    <property type="protein sequence ID" value="WOB09444.1"/>
    <property type="molecule type" value="Genomic_DNA"/>
</dbReference>
<keyword evidence="6 7" id="KW-0472">Membrane</keyword>
<keyword evidence="2" id="KW-1003">Cell membrane</keyword>
<dbReference type="Pfam" id="PF00953">
    <property type="entry name" value="Glycos_transf_4"/>
    <property type="match status" value="1"/>
</dbReference>
<keyword evidence="4 7" id="KW-0812">Transmembrane</keyword>
<feature type="transmembrane region" description="Helical" evidence="7">
    <location>
        <begin position="217"/>
        <end position="234"/>
    </location>
</feature>
<feature type="transmembrane region" description="Helical" evidence="7">
    <location>
        <begin position="134"/>
        <end position="154"/>
    </location>
</feature>
<accession>A0ABZ0CWU2</accession>
<evidence type="ECO:0000256" key="7">
    <source>
        <dbReference type="SAM" id="Phobius"/>
    </source>
</evidence>
<feature type="transmembrane region" description="Helical" evidence="7">
    <location>
        <begin position="103"/>
        <end position="122"/>
    </location>
</feature>
<protein>
    <submittedName>
        <fullName evidence="8">Glycosyltransferase</fullName>
    </submittedName>
</protein>
<feature type="transmembrane region" description="Helical" evidence="7">
    <location>
        <begin position="72"/>
        <end position="91"/>
    </location>
</feature>
<feature type="transmembrane region" description="Helical" evidence="7">
    <location>
        <begin position="332"/>
        <end position="351"/>
    </location>
</feature>
<evidence type="ECO:0000256" key="6">
    <source>
        <dbReference type="ARBA" id="ARBA00023136"/>
    </source>
</evidence>
<feature type="transmembrane region" description="Helical" evidence="7">
    <location>
        <begin position="6"/>
        <end position="23"/>
    </location>
</feature>
<reference evidence="8 9" key="1">
    <citation type="submission" date="2023-10" db="EMBL/GenBank/DDBJ databases">
        <title>Bacteria for the degradation of biodegradable plastic PBAT(Polybutylene adipate terephthalate).</title>
        <authorList>
            <person name="Weon H.-Y."/>
            <person name="Yeon J."/>
        </authorList>
    </citation>
    <scope>NUCLEOTIDE SEQUENCE [LARGE SCALE GENOMIC DNA]</scope>
    <source>
        <strain evidence="8 9">SBD 7-3</strain>
    </source>
</reference>
<feature type="transmembrane region" description="Helical" evidence="7">
    <location>
        <begin position="161"/>
        <end position="181"/>
    </location>
</feature>
<evidence type="ECO:0000313" key="9">
    <source>
        <dbReference type="Proteomes" id="UP001303946"/>
    </source>
</evidence>
<evidence type="ECO:0000313" key="8">
    <source>
        <dbReference type="EMBL" id="WOB09444.1"/>
    </source>
</evidence>
<dbReference type="CDD" id="cd06912">
    <property type="entry name" value="GT_MraY_like"/>
    <property type="match status" value="1"/>
</dbReference>
<evidence type="ECO:0000256" key="3">
    <source>
        <dbReference type="ARBA" id="ARBA00022679"/>
    </source>
</evidence>
<dbReference type="RefSeq" id="WP_316702397.1">
    <property type="nucleotide sequence ID" value="NZ_CP136336.1"/>
</dbReference>
<feature type="transmembrane region" description="Helical" evidence="7">
    <location>
        <begin position="44"/>
        <end position="66"/>
    </location>
</feature>
<feature type="transmembrane region" description="Helical" evidence="7">
    <location>
        <begin position="240"/>
        <end position="261"/>
    </location>
</feature>
<gene>
    <name evidence="8" type="ORF">RXV79_05120</name>
</gene>
<proteinExistence type="predicted"/>
<keyword evidence="3" id="KW-0808">Transferase</keyword>
<comment type="subcellular location">
    <subcellularLocation>
        <location evidence="1">Cell membrane</location>
        <topology evidence="1">Multi-pass membrane protein</topology>
    </subcellularLocation>
</comment>